<dbReference type="Gene3D" id="3.30.450.20">
    <property type="entry name" value="PAS domain"/>
    <property type="match status" value="2"/>
</dbReference>
<dbReference type="Gene3D" id="3.40.190.10">
    <property type="entry name" value="Periplasmic binding protein-like II"/>
    <property type="match status" value="2"/>
</dbReference>
<keyword evidence="3 5" id="KW-0597">Phosphoprotein</keyword>
<gene>
    <name evidence="12" type="ORF">DO021_15700</name>
    <name evidence="11" type="ORF">EYB58_01995</name>
</gene>
<dbReference type="Proteomes" id="UP000248798">
    <property type="component" value="Unassembled WGS sequence"/>
</dbReference>
<name>A0A328FC92_9BACT</name>
<dbReference type="InterPro" id="IPR000700">
    <property type="entry name" value="PAS-assoc_C"/>
</dbReference>
<dbReference type="Pfam" id="PF02518">
    <property type="entry name" value="HATPase_c"/>
    <property type="match status" value="1"/>
</dbReference>
<protein>
    <recommendedName>
        <fullName evidence="2">histidine kinase</fullName>
        <ecNumber evidence="2">2.7.13.3</ecNumber>
    </recommendedName>
</protein>
<dbReference type="EMBL" id="CP036313">
    <property type="protein sequence ID" value="QBH11803.1"/>
    <property type="molecule type" value="Genomic_DNA"/>
</dbReference>
<reference evidence="11 14" key="2">
    <citation type="submission" date="2019-02" db="EMBL/GenBank/DDBJ databases">
        <title>Complete genome sequence of Desulfobacter hydrogenophilus AcRS1.</title>
        <authorList>
            <person name="Marietou A."/>
            <person name="Lund M.B."/>
            <person name="Marshall I.P.G."/>
            <person name="Schreiber L."/>
            <person name="Jorgensen B."/>
        </authorList>
    </citation>
    <scope>NUCLEOTIDE SEQUENCE [LARGE SCALE GENOMIC DNA]</scope>
    <source>
        <strain evidence="11 14">AcRS1</strain>
    </source>
</reference>
<dbReference type="InterPro" id="IPR035965">
    <property type="entry name" value="PAS-like_dom_sf"/>
</dbReference>
<dbReference type="CDD" id="cd00130">
    <property type="entry name" value="PAS"/>
    <property type="match status" value="2"/>
</dbReference>
<dbReference type="SUPFAM" id="SSF55874">
    <property type="entry name" value="ATPase domain of HSP90 chaperone/DNA topoisomerase II/histidine kinase"/>
    <property type="match status" value="1"/>
</dbReference>
<evidence type="ECO:0000313" key="13">
    <source>
        <dbReference type="Proteomes" id="UP000248798"/>
    </source>
</evidence>
<dbReference type="SUPFAM" id="SSF47384">
    <property type="entry name" value="Homodimeric domain of signal transducing histidine kinase"/>
    <property type="match status" value="1"/>
</dbReference>
<evidence type="ECO:0000259" key="9">
    <source>
        <dbReference type="PROSITE" id="PS50112"/>
    </source>
</evidence>
<evidence type="ECO:0000259" key="8">
    <source>
        <dbReference type="PROSITE" id="PS50110"/>
    </source>
</evidence>
<organism evidence="12 13">
    <name type="scientific">Desulfobacter hydrogenophilus</name>
    <dbReference type="NCBI Taxonomy" id="2291"/>
    <lineage>
        <taxon>Bacteria</taxon>
        <taxon>Pseudomonadati</taxon>
        <taxon>Thermodesulfobacteriota</taxon>
        <taxon>Desulfobacteria</taxon>
        <taxon>Desulfobacterales</taxon>
        <taxon>Desulfobacteraceae</taxon>
        <taxon>Desulfobacter</taxon>
    </lineage>
</organism>
<dbReference type="CDD" id="cd17546">
    <property type="entry name" value="REC_hyHK_CKI1_RcsC-like"/>
    <property type="match status" value="1"/>
</dbReference>
<dbReference type="Pfam" id="PF00512">
    <property type="entry name" value="HisKA"/>
    <property type="match status" value="1"/>
</dbReference>
<dbReference type="InterPro" id="IPR011006">
    <property type="entry name" value="CheY-like_superfamily"/>
</dbReference>
<evidence type="ECO:0000256" key="4">
    <source>
        <dbReference type="ARBA" id="ARBA00023012"/>
    </source>
</evidence>
<dbReference type="InterPro" id="IPR013655">
    <property type="entry name" value="PAS_fold_3"/>
</dbReference>
<keyword evidence="6" id="KW-0472">Membrane</keyword>
<proteinExistence type="predicted"/>
<feature type="domain" description="PAC" evidence="10">
    <location>
        <begin position="543"/>
        <end position="596"/>
    </location>
</feature>
<dbReference type="PROSITE" id="PS50110">
    <property type="entry name" value="RESPONSE_REGULATORY"/>
    <property type="match status" value="1"/>
</dbReference>
<keyword evidence="6" id="KW-0812">Transmembrane</keyword>
<keyword evidence="6" id="KW-1133">Transmembrane helix</keyword>
<dbReference type="InterPro" id="IPR004358">
    <property type="entry name" value="Sig_transdc_His_kin-like_C"/>
</dbReference>
<dbReference type="SMART" id="SM00086">
    <property type="entry name" value="PAC"/>
    <property type="match status" value="2"/>
</dbReference>
<keyword evidence="14" id="KW-1185">Reference proteome</keyword>
<dbReference type="SUPFAM" id="SSF52172">
    <property type="entry name" value="CheY-like"/>
    <property type="match status" value="1"/>
</dbReference>
<dbReference type="PANTHER" id="PTHR45339">
    <property type="entry name" value="HYBRID SIGNAL TRANSDUCTION HISTIDINE KINASE J"/>
    <property type="match status" value="1"/>
</dbReference>
<evidence type="ECO:0000256" key="1">
    <source>
        <dbReference type="ARBA" id="ARBA00000085"/>
    </source>
</evidence>
<dbReference type="GO" id="GO:0000155">
    <property type="term" value="F:phosphorelay sensor kinase activity"/>
    <property type="evidence" value="ECO:0007669"/>
    <property type="project" value="InterPro"/>
</dbReference>
<feature type="transmembrane region" description="Helical" evidence="6">
    <location>
        <begin position="311"/>
        <end position="331"/>
    </location>
</feature>
<dbReference type="Proteomes" id="UP000293902">
    <property type="component" value="Chromosome"/>
</dbReference>
<sequence length="1071" mass="121914">MIFWANYNNLVLKGYLPDAIQISTMVTGKNHPLLKSILEKSYQAIPFSQLYALHEKWLGADFSAEQRIMTREELAFLDNKKTFTVCDYNDMNPISGVQNGQLIGVMGDYYNEIASRLNVKFEAIPTSDREELSRNVAGGKCDFISVIPADQPPFPAIKRSDEFAGSIYLSMGNLKSIFFDQDSDFEGHTFIVCYESFKQALQEAYPDLDIEVNSDMDRILKKISSDENSHYVAPKPIIDSIIQKYGYQKFKINGSFEKAEIKYALGVHDKNPLLLSIVNKIIATIPPDLTTRIFDKYELREVRIEKSYNIYFLYILVALLVVMIVGLLVIFHLKKQHKIIEAEKARFETLMQNASDGILIIDKDASVLDSNIKIQQMLGYTADEIKTLKVYDINKFHKKDWVIKSLHSIITENRQIDVKAEYTRKDGSTFPVGITSSSIVLDNQNCSYSSIRDISEQVEKEKALTDSEFRWKFAIEGSRDGLWDWNVKTSEVYFSPQWKKMLGFKDHEFQGTLEEWKKLIHPEDMPQIMQDTTDIFEGRTQIFINRHRVRTKGGDYKWILDRGVIVSRDEQGNPERILGTQTDISRQKETEEKLKAAMIEAQEANRSKSVFLSNMSHELRTPLNAILGYTQIFADDKTLTKKQLSGIQTMQNAGEHLLMLINDMLDLSKIEAGKLEIQSSEIELKAFITHICNFIKVRSDSKNIEFYHEISQHLPDIIIGDELRIRQILLNLISNAVKFTDKGYCSFQVIGETVSEGKTKLNFIVEDTGPGIDKSQQEIVFEPFRQSGERLKYSEGTGLGLTVSRNLIVLMGGELILTSPIHDKKESGVGLGTRFTFSIVVASEYREMPQKCEPGILYSFPDIMPGSKKVLIVDDQFSNRVVLRDTLESFGFAVSEAKDGGQALSVCKEVQPDLVFMDLRMPGVDGFTGVKLLREDERCAKIPVIAITASMAGEDYLKEKCYASGFVGFLPKPFVKQDLIQMVADILNLSLKCHKETPETNEDIVAPPQEVLEQLWNFLLDGDLDAISDTAQEIKTTDSGRYRKFSKRLQELTNEIQFNGIERLLDQYLKK</sequence>
<comment type="catalytic activity">
    <reaction evidence="1">
        <text>ATP + protein L-histidine = ADP + protein N-phospho-L-histidine.</text>
        <dbReference type="EC" id="2.7.13.3"/>
    </reaction>
</comment>
<dbReference type="SMART" id="SM00091">
    <property type="entry name" value="PAS"/>
    <property type="match status" value="2"/>
</dbReference>
<dbReference type="InterPro" id="IPR001789">
    <property type="entry name" value="Sig_transdc_resp-reg_receiver"/>
</dbReference>
<dbReference type="Gene3D" id="3.30.565.10">
    <property type="entry name" value="Histidine kinase-like ATPase, C-terminal domain"/>
    <property type="match status" value="1"/>
</dbReference>
<evidence type="ECO:0000256" key="6">
    <source>
        <dbReference type="SAM" id="Phobius"/>
    </source>
</evidence>
<dbReference type="EC" id="2.7.13.3" evidence="2"/>
<evidence type="ECO:0000259" key="7">
    <source>
        <dbReference type="PROSITE" id="PS50109"/>
    </source>
</evidence>
<dbReference type="PANTHER" id="PTHR45339:SF1">
    <property type="entry name" value="HYBRID SIGNAL TRANSDUCTION HISTIDINE KINASE J"/>
    <property type="match status" value="1"/>
</dbReference>
<accession>A0A328FC92</accession>
<evidence type="ECO:0000256" key="3">
    <source>
        <dbReference type="ARBA" id="ARBA00022553"/>
    </source>
</evidence>
<dbReference type="InterPro" id="IPR000014">
    <property type="entry name" value="PAS"/>
</dbReference>
<feature type="domain" description="PAS" evidence="9">
    <location>
        <begin position="343"/>
        <end position="385"/>
    </location>
</feature>
<evidence type="ECO:0000256" key="2">
    <source>
        <dbReference type="ARBA" id="ARBA00012438"/>
    </source>
</evidence>
<dbReference type="InterPro" id="IPR005467">
    <property type="entry name" value="His_kinase_dom"/>
</dbReference>
<dbReference type="OrthoDB" id="415806at2"/>
<dbReference type="Gene3D" id="3.40.50.2300">
    <property type="match status" value="1"/>
</dbReference>
<dbReference type="InterPro" id="IPR003661">
    <property type="entry name" value="HisK_dim/P_dom"/>
</dbReference>
<dbReference type="SUPFAM" id="SSF53850">
    <property type="entry name" value="Periplasmic binding protein-like II"/>
    <property type="match status" value="1"/>
</dbReference>
<dbReference type="CDD" id="cd16922">
    <property type="entry name" value="HATPase_EvgS-ArcB-TorS-like"/>
    <property type="match status" value="1"/>
</dbReference>
<dbReference type="SMART" id="SM00388">
    <property type="entry name" value="HisKA"/>
    <property type="match status" value="1"/>
</dbReference>
<feature type="domain" description="Histidine kinase" evidence="7">
    <location>
        <begin position="614"/>
        <end position="843"/>
    </location>
</feature>
<dbReference type="InterPro" id="IPR001610">
    <property type="entry name" value="PAC"/>
</dbReference>
<dbReference type="PROSITE" id="PS50113">
    <property type="entry name" value="PAC"/>
    <property type="match status" value="1"/>
</dbReference>
<dbReference type="InterPro" id="IPR003594">
    <property type="entry name" value="HATPase_dom"/>
</dbReference>
<dbReference type="SMART" id="SM00387">
    <property type="entry name" value="HATPase_c"/>
    <property type="match status" value="1"/>
</dbReference>
<evidence type="ECO:0000259" key="10">
    <source>
        <dbReference type="PROSITE" id="PS50113"/>
    </source>
</evidence>
<feature type="domain" description="PAS" evidence="9">
    <location>
        <begin position="467"/>
        <end position="539"/>
    </location>
</feature>
<dbReference type="EMBL" id="QLNI01000033">
    <property type="protein sequence ID" value="RAM01032.1"/>
    <property type="molecule type" value="Genomic_DNA"/>
</dbReference>
<reference evidence="12 13" key="1">
    <citation type="submission" date="2018-06" db="EMBL/GenBank/DDBJ databases">
        <title>Complete Genome Sequence of Desulfobacter hydrogenophilus (DSM3380).</title>
        <authorList>
            <person name="Marietou A."/>
            <person name="Schreiber L."/>
            <person name="Marshall I."/>
            <person name="Jorgensen B."/>
        </authorList>
    </citation>
    <scope>NUCLEOTIDE SEQUENCE [LARGE SCALE GENOMIC DNA]</scope>
    <source>
        <strain evidence="12 13">DSM 3380</strain>
    </source>
</reference>
<dbReference type="PRINTS" id="PR00344">
    <property type="entry name" value="BCTRLSENSOR"/>
</dbReference>
<dbReference type="PROSITE" id="PS50112">
    <property type="entry name" value="PAS"/>
    <property type="match status" value="2"/>
</dbReference>
<dbReference type="PROSITE" id="PS50109">
    <property type="entry name" value="HIS_KIN"/>
    <property type="match status" value="1"/>
</dbReference>
<keyword evidence="4" id="KW-0902">Two-component regulatory system</keyword>
<evidence type="ECO:0000256" key="5">
    <source>
        <dbReference type="PROSITE-ProRule" id="PRU00169"/>
    </source>
</evidence>
<dbReference type="RefSeq" id="WP_111958381.1">
    <property type="nucleotide sequence ID" value="NZ_CP036313.1"/>
</dbReference>
<evidence type="ECO:0000313" key="14">
    <source>
        <dbReference type="Proteomes" id="UP000293902"/>
    </source>
</evidence>
<dbReference type="Pfam" id="PF00072">
    <property type="entry name" value="Response_reg"/>
    <property type="match status" value="1"/>
</dbReference>
<feature type="domain" description="Response regulatory" evidence="8">
    <location>
        <begin position="869"/>
        <end position="987"/>
    </location>
</feature>
<dbReference type="Pfam" id="PF13426">
    <property type="entry name" value="PAS_9"/>
    <property type="match status" value="1"/>
</dbReference>
<dbReference type="InterPro" id="IPR036097">
    <property type="entry name" value="HisK_dim/P_sf"/>
</dbReference>
<feature type="modified residue" description="4-aspartylphosphate" evidence="5">
    <location>
        <position position="918"/>
    </location>
</feature>
<dbReference type="SUPFAM" id="SSF55785">
    <property type="entry name" value="PYP-like sensor domain (PAS domain)"/>
    <property type="match status" value="2"/>
</dbReference>
<evidence type="ECO:0000313" key="11">
    <source>
        <dbReference type="EMBL" id="QBH11803.1"/>
    </source>
</evidence>
<dbReference type="Gene3D" id="1.10.287.130">
    <property type="match status" value="1"/>
</dbReference>
<dbReference type="Pfam" id="PF08447">
    <property type="entry name" value="PAS_3"/>
    <property type="match status" value="1"/>
</dbReference>
<dbReference type="AlphaFoldDB" id="A0A328FC92"/>
<dbReference type="CDD" id="cd00082">
    <property type="entry name" value="HisKA"/>
    <property type="match status" value="1"/>
</dbReference>
<dbReference type="InterPro" id="IPR036890">
    <property type="entry name" value="HATPase_C_sf"/>
</dbReference>
<dbReference type="SMART" id="SM00448">
    <property type="entry name" value="REC"/>
    <property type="match status" value="1"/>
</dbReference>
<evidence type="ECO:0000313" key="12">
    <source>
        <dbReference type="EMBL" id="RAM01032.1"/>
    </source>
</evidence>
<dbReference type="NCBIfam" id="TIGR00229">
    <property type="entry name" value="sensory_box"/>
    <property type="match status" value="2"/>
</dbReference>